<evidence type="ECO:0000313" key="3">
    <source>
        <dbReference type="Proteomes" id="UP000011912"/>
    </source>
</evidence>
<feature type="domain" description="N-acetyltransferase" evidence="1">
    <location>
        <begin position="1"/>
        <end position="101"/>
    </location>
</feature>
<sequence length="101" mass="11377">MGWIGLEPFYGRPAYEHTAEVAIYIDSHYHHQGLGKQAVAFVLEQAPRLGLTALVAYVFGHNLPSQKLFAHFDFKPWGHLPGVAVLDGQERDLDILGYRFV</sequence>
<reference evidence="2 3" key="1">
    <citation type="journal article" date="2013" name="Genome Announc.">
        <title>Genome Sequence of Lactobacillus saerimneri 30a (Formerly Lactobacillus sp. Strain 30a), a Reference Lactic Acid Bacterium Strain Producing Biogenic Amines.</title>
        <authorList>
            <person name="Romano A."/>
            <person name="Trip H."/>
            <person name="Campbell-Sills H."/>
            <person name="Bouchez O."/>
            <person name="Sherman D."/>
            <person name="Lolkema J.S."/>
            <person name="Lucas P.M."/>
        </authorList>
    </citation>
    <scope>NUCLEOTIDE SEQUENCE [LARGE SCALE GENOMIC DNA]</scope>
    <source>
        <strain evidence="2 3">30a</strain>
    </source>
</reference>
<evidence type="ECO:0000313" key="2">
    <source>
        <dbReference type="EMBL" id="EKW99155.1"/>
    </source>
</evidence>
<dbReference type="InterPro" id="IPR016181">
    <property type="entry name" value="Acyl_CoA_acyltransferase"/>
</dbReference>
<name>M5J664_9LACO</name>
<organism evidence="2 3">
    <name type="scientific">Ligilactobacillus saerimneri 30a</name>
    <dbReference type="NCBI Taxonomy" id="1227363"/>
    <lineage>
        <taxon>Bacteria</taxon>
        <taxon>Bacillati</taxon>
        <taxon>Bacillota</taxon>
        <taxon>Bacilli</taxon>
        <taxon>Lactobacillales</taxon>
        <taxon>Lactobacillaceae</taxon>
        <taxon>Ligilactobacillus</taxon>
    </lineage>
</organism>
<dbReference type="AlphaFoldDB" id="M5J664"/>
<comment type="caution">
    <text evidence="2">The sequence shown here is derived from an EMBL/GenBank/DDBJ whole genome shotgun (WGS) entry which is preliminary data.</text>
</comment>
<proteinExistence type="predicted"/>
<keyword evidence="3" id="KW-1185">Reference proteome</keyword>
<dbReference type="GO" id="GO:0016747">
    <property type="term" value="F:acyltransferase activity, transferring groups other than amino-acyl groups"/>
    <property type="evidence" value="ECO:0007669"/>
    <property type="project" value="InterPro"/>
</dbReference>
<dbReference type="SUPFAM" id="SSF55729">
    <property type="entry name" value="Acyl-CoA N-acyltransferases (Nat)"/>
    <property type="match status" value="1"/>
</dbReference>
<dbReference type="PROSITE" id="PS51186">
    <property type="entry name" value="GNAT"/>
    <property type="match status" value="1"/>
</dbReference>
<protein>
    <submittedName>
        <fullName evidence="2">GCN5-related N-acetyltransferase</fullName>
    </submittedName>
</protein>
<dbReference type="STRING" id="1227363.D271_03320"/>
<accession>M5J664</accession>
<dbReference type="Gene3D" id="3.40.630.30">
    <property type="match status" value="1"/>
</dbReference>
<dbReference type="PATRIC" id="fig|1227363.6.peg.649"/>
<dbReference type="CDD" id="cd04301">
    <property type="entry name" value="NAT_SF"/>
    <property type="match status" value="1"/>
</dbReference>
<dbReference type="Pfam" id="PF00583">
    <property type="entry name" value="Acetyltransf_1"/>
    <property type="match status" value="1"/>
</dbReference>
<gene>
    <name evidence="2" type="ORF">D271_03320</name>
</gene>
<dbReference type="InterPro" id="IPR000182">
    <property type="entry name" value="GNAT_dom"/>
</dbReference>
<dbReference type="Proteomes" id="UP000011912">
    <property type="component" value="Unassembled WGS sequence"/>
</dbReference>
<evidence type="ECO:0000259" key="1">
    <source>
        <dbReference type="PROSITE" id="PS51186"/>
    </source>
</evidence>
<dbReference type="EMBL" id="ANAG01000011">
    <property type="protein sequence ID" value="EKW99155.1"/>
    <property type="molecule type" value="Genomic_DNA"/>
</dbReference>
<keyword evidence="2" id="KW-0808">Transferase</keyword>